<dbReference type="GO" id="GO:0004222">
    <property type="term" value="F:metalloendopeptidase activity"/>
    <property type="evidence" value="ECO:0007669"/>
    <property type="project" value="TreeGrafter"/>
</dbReference>
<keyword evidence="1" id="KW-0479">Metal-binding</keyword>
<accession>A0A0C2BUI7</accession>
<reference evidence="5 6" key="1">
    <citation type="submission" date="2013-12" db="EMBL/GenBank/DDBJ databases">
        <title>Draft genome of the parsitic nematode Ancylostoma duodenale.</title>
        <authorList>
            <person name="Mitreva M."/>
        </authorList>
    </citation>
    <scope>NUCLEOTIDE SEQUENCE [LARGE SCALE GENOMIC DNA]</scope>
    <source>
        <strain evidence="5 6">Zhejiang</strain>
    </source>
</reference>
<evidence type="ECO:0000313" key="5">
    <source>
        <dbReference type="EMBL" id="KIH47613.1"/>
    </source>
</evidence>
<protein>
    <recommendedName>
        <fullName evidence="4">EGF-like domain-containing protein</fullName>
    </recommendedName>
</protein>
<keyword evidence="3" id="KW-0645">Protease</keyword>
<dbReference type="AlphaFoldDB" id="A0A0C2BUI7"/>
<dbReference type="InterPro" id="IPR000742">
    <property type="entry name" value="EGF"/>
</dbReference>
<evidence type="ECO:0000256" key="3">
    <source>
        <dbReference type="ARBA" id="ARBA00023049"/>
    </source>
</evidence>
<evidence type="ECO:0000256" key="2">
    <source>
        <dbReference type="ARBA" id="ARBA00022833"/>
    </source>
</evidence>
<dbReference type="GO" id="GO:0046872">
    <property type="term" value="F:metal ion binding"/>
    <property type="evidence" value="ECO:0007669"/>
    <property type="project" value="UniProtKB-KW"/>
</dbReference>
<dbReference type="PANTHER" id="PTHR10127">
    <property type="entry name" value="DISCOIDIN, CUB, EGF, LAMININ , AND ZINC METALLOPROTEASE DOMAIN CONTAINING"/>
    <property type="match status" value="1"/>
</dbReference>
<organism evidence="5 6">
    <name type="scientific">Ancylostoma duodenale</name>
    <dbReference type="NCBI Taxonomy" id="51022"/>
    <lineage>
        <taxon>Eukaryota</taxon>
        <taxon>Metazoa</taxon>
        <taxon>Ecdysozoa</taxon>
        <taxon>Nematoda</taxon>
        <taxon>Chromadorea</taxon>
        <taxon>Rhabditida</taxon>
        <taxon>Rhabditina</taxon>
        <taxon>Rhabditomorpha</taxon>
        <taxon>Strongyloidea</taxon>
        <taxon>Ancylostomatidae</taxon>
        <taxon>Ancylostomatinae</taxon>
        <taxon>Ancylostoma</taxon>
    </lineage>
</organism>
<name>A0A0C2BUI7_9BILA</name>
<proteinExistence type="predicted"/>
<dbReference type="Proteomes" id="UP000054047">
    <property type="component" value="Unassembled WGS sequence"/>
</dbReference>
<dbReference type="PROSITE" id="PS01186">
    <property type="entry name" value="EGF_2"/>
    <property type="match status" value="1"/>
</dbReference>
<evidence type="ECO:0000256" key="1">
    <source>
        <dbReference type="ARBA" id="ARBA00022723"/>
    </source>
</evidence>
<keyword evidence="3" id="KW-0378">Hydrolase</keyword>
<dbReference type="PANTHER" id="PTHR10127:SF891">
    <property type="entry name" value="ZINC METALLOPROTEINASE NAS-29"/>
    <property type="match status" value="1"/>
</dbReference>
<evidence type="ECO:0000259" key="4">
    <source>
        <dbReference type="PROSITE" id="PS01186"/>
    </source>
</evidence>
<sequence>MVMRERSKSPIRMKARYLHQRGVGKSTRGILPDANGTSGDAAEWESTVCHGTKSKVQLAFSKASEAHGSRDARLHISKRSTCSSLDMTKDAGALLDVTRTKDNSLFPLGEDAKRLASPPTKLPTRWDCSTSSHAMIETIGSLSIRKGFHNRSCIILLRFSIDPTVPSMVAVNINEQSSMGQLAGPSYLDVQKLNAHYACGRRCPFPIACANGGMQNPNKCRTCICPSGYGGTHCGRPKAPSIRGCVGRLYAQAQPRRMRLKIAAAPRASGPRTCNYHILTESSVSPGCKQTPTFGEPYYSAVKFRVQLLECIQHNFLLQ</sequence>
<keyword evidence="6" id="KW-1185">Reference proteome</keyword>
<keyword evidence="2" id="KW-0862">Zinc</keyword>
<feature type="domain" description="EGF-like" evidence="4">
    <location>
        <begin position="223"/>
        <end position="234"/>
    </location>
</feature>
<gene>
    <name evidence="5" type="ORF">ANCDUO_22324</name>
</gene>
<evidence type="ECO:0000313" key="6">
    <source>
        <dbReference type="Proteomes" id="UP000054047"/>
    </source>
</evidence>
<keyword evidence="3" id="KW-0482">Metalloprotease</keyword>
<dbReference type="EMBL" id="KN767481">
    <property type="protein sequence ID" value="KIH47613.1"/>
    <property type="molecule type" value="Genomic_DNA"/>
</dbReference>